<feature type="region of interest" description="Disordered" evidence="1">
    <location>
        <begin position="139"/>
        <end position="173"/>
    </location>
</feature>
<dbReference type="Proteomes" id="UP000729402">
    <property type="component" value="Unassembled WGS sequence"/>
</dbReference>
<organism evidence="2 3">
    <name type="scientific">Zizania palustris</name>
    <name type="common">Northern wild rice</name>
    <dbReference type="NCBI Taxonomy" id="103762"/>
    <lineage>
        <taxon>Eukaryota</taxon>
        <taxon>Viridiplantae</taxon>
        <taxon>Streptophyta</taxon>
        <taxon>Embryophyta</taxon>
        <taxon>Tracheophyta</taxon>
        <taxon>Spermatophyta</taxon>
        <taxon>Magnoliopsida</taxon>
        <taxon>Liliopsida</taxon>
        <taxon>Poales</taxon>
        <taxon>Poaceae</taxon>
        <taxon>BOP clade</taxon>
        <taxon>Oryzoideae</taxon>
        <taxon>Oryzeae</taxon>
        <taxon>Zizaniinae</taxon>
        <taxon>Zizania</taxon>
    </lineage>
</organism>
<keyword evidence="3" id="KW-1185">Reference proteome</keyword>
<evidence type="ECO:0000256" key="1">
    <source>
        <dbReference type="SAM" id="MobiDB-lite"/>
    </source>
</evidence>
<reference evidence="2" key="2">
    <citation type="submission" date="2021-02" db="EMBL/GenBank/DDBJ databases">
        <authorList>
            <person name="Kimball J.A."/>
            <person name="Haas M.W."/>
            <person name="Macchietto M."/>
            <person name="Kono T."/>
            <person name="Duquette J."/>
            <person name="Shao M."/>
        </authorList>
    </citation>
    <scope>NUCLEOTIDE SEQUENCE</scope>
    <source>
        <tissue evidence="2">Fresh leaf tissue</tissue>
    </source>
</reference>
<evidence type="ECO:0000313" key="3">
    <source>
        <dbReference type="Proteomes" id="UP000729402"/>
    </source>
</evidence>
<feature type="region of interest" description="Disordered" evidence="1">
    <location>
        <begin position="86"/>
        <end position="113"/>
    </location>
</feature>
<comment type="caution">
    <text evidence="2">The sequence shown here is derived from an EMBL/GenBank/DDBJ whole genome shotgun (WGS) entry which is preliminary data.</text>
</comment>
<name>A0A8J5VDA3_ZIZPA</name>
<reference evidence="2" key="1">
    <citation type="journal article" date="2021" name="bioRxiv">
        <title>Whole Genome Assembly and Annotation of Northern Wild Rice, Zizania palustris L., Supports a Whole Genome Duplication in the Zizania Genus.</title>
        <authorList>
            <person name="Haas M."/>
            <person name="Kono T."/>
            <person name="Macchietto M."/>
            <person name="Millas R."/>
            <person name="McGilp L."/>
            <person name="Shao M."/>
            <person name="Duquette J."/>
            <person name="Hirsch C.N."/>
            <person name="Kimball J."/>
        </authorList>
    </citation>
    <scope>NUCLEOTIDE SEQUENCE</scope>
    <source>
        <tissue evidence="2">Fresh leaf tissue</tissue>
    </source>
</reference>
<gene>
    <name evidence="2" type="ORF">GUJ93_ZPchr0003g17153</name>
</gene>
<evidence type="ECO:0000313" key="2">
    <source>
        <dbReference type="EMBL" id="KAG8061680.1"/>
    </source>
</evidence>
<dbReference type="EMBL" id="JAAALK010000286">
    <property type="protein sequence ID" value="KAG8061680.1"/>
    <property type="molecule type" value="Genomic_DNA"/>
</dbReference>
<dbReference type="AlphaFoldDB" id="A0A8J5VDA3"/>
<protein>
    <submittedName>
        <fullName evidence="2">Uncharacterized protein</fullName>
    </submittedName>
</protein>
<proteinExistence type="predicted"/>
<accession>A0A8J5VDA3</accession>
<sequence>MVWLTVANPDPVQESINVPWVQAEFYDDSVDGAKLGHTYKVLIHLGTLENYSFASHVNQPRPRTYEWRLGMLDGEDFRAPTLDERRCSRHLPPESSSRPLNLGGEQAVDPVGTLPKADTDFQGRLEDFLAEISTALPQALLPTPPKVHGTRRRKSPPVTSRRSARLASKNPEGAKTSSLALKVLVKKLGLTDPPYASDSQKIASLFKQQLTPAAVHSIRELVSGVDGQDSLMIKAVGSAAAPGRAGGN</sequence>